<keyword evidence="11" id="KW-1185">Reference proteome</keyword>
<sequence>MISRRLRETAVAGPFLSVKGLVFGLFILVPFVYTFILTFQRGSLLTGMRWGGLSNYRTVVTDTLFRDALKNTLLFMLVCTPVTLVVSAAVGLLLSSSLRGMAVHRALIYLPSLLSVVATGLIWKVLLDPEQGPLHLLMLRGFGLDVPWLTNGTVAIVLLAFITAWSTCGFYGLVFMAAFNGIDTELLEAARIDGAGPWQVLVQIKLPLIQPVAQVVLALLTINCVQVFDLVFVLTNGAPGTATYTAMWYVYQNAFNGGSVAYAATMSVMLLILTALISALFLARRTGADADA</sequence>
<keyword evidence="5 7" id="KW-1133">Transmembrane helix</keyword>
<evidence type="ECO:0000256" key="5">
    <source>
        <dbReference type="ARBA" id="ARBA00022989"/>
    </source>
</evidence>
<feature type="transmembrane region" description="Helical" evidence="7">
    <location>
        <begin position="259"/>
        <end position="283"/>
    </location>
</feature>
<keyword evidence="4 7" id="KW-0812">Transmembrane</keyword>
<reference evidence="10 11" key="1">
    <citation type="submission" date="2020-05" db="EMBL/GenBank/DDBJ databases">
        <title>Genome sequence of Kribbella sandramycini ATCC 39419.</title>
        <authorList>
            <person name="Maclea K.S."/>
            <person name="Fair J.L."/>
        </authorList>
    </citation>
    <scope>NUCLEOTIDE SEQUENCE [LARGE SCALE GENOMIC DNA]</scope>
    <source>
        <strain evidence="10 11">ATCC 39419</strain>
    </source>
</reference>
<dbReference type="AlphaFoldDB" id="A0A7Y4P2G0"/>
<dbReference type="PANTHER" id="PTHR43227:SF11">
    <property type="entry name" value="BLL4140 PROTEIN"/>
    <property type="match status" value="1"/>
</dbReference>
<dbReference type="SUPFAM" id="SSF161098">
    <property type="entry name" value="MetI-like"/>
    <property type="match status" value="1"/>
</dbReference>
<dbReference type="Gene3D" id="1.10.3720.10">
    <property type="entry name" value="MetI-like"/>
    <property type="match status" value="1"/>
</dbReference>
<organism evidence="10 11">
    <name type="scientific">Kribbella sandramycini</name>
    <dbReference type="NCBI Taxonomy" id="60450"/>
    <lineage>
        <taxon>Bacteria</taxon>
        <taxon>Bacillati</taxon>
        <taxon>Actinomycetota</taxon>
        <taxon>Actinomycetes</taxon>
        <taxon>Propionibacteriales</taxon>
        <taxon>Kribbellaceae</taxon>
        <taxon>Kribbella</taxon>
    </lineage>
</organism>
<dbReference type="EMBL" id="JACHKF010000001">
    <property type="protein sequence ID" value="MBB6570457.1"/>
    <property type="molecule type" value="Genomic_DNA"/>
</dbReference>
<comment type="subcellular location">
    <subcellularLocation>
        <location evidence="1 7">Cell membrane</location>
        <topology evidence="1 7">Multi-pass membrane protein</topology>
    </subcellularLocation>
</comment>
<evidence type="ECO:0000256" key="7">
    <source>
        <dbReference type="RuleBase" id="RU363032"/>
    </source>
</evidence>
<accession>A0A7Y4P2G0</accession>
<keyword evidence="2 7" id="KW-0813">Transport</keyword>
<feature type="domain" description="ABC transmembrane type-1" evidence="8">
    <location>
        <begin position="69"/>
        <end position="281"/>
    </location>
</feature>
<dbReference type="Proteomes" id="UP000553957">
    <property type="component" value="Unassembled WGS sequence"/>
</dbReference>
<keyword evidence="9" id="KW-0762">Sugar transport</keyword>
<keyword evidence="3" id="KW-1003">Cell membrane</keyword>
<proteinExistence type="inferred from homology"/>
<dbReference type="Proteomes" id="UP000534306">
    <property type="component" value="Unassembled WGS sequence"/>
</dbReference>
<feature type="transmembrane region" description="Helical" evidence="7">
    <location>
        <begin position="21"/>
        <end position="39"/>
    </location>
</feature>
<feature type="transmembrane region" description="Helical" evidence="7">
    <location>
        <begin position="146"/>
        <end position="179"/>
    </location>
</feature>
<gene>
    <name evidence="9" type="ORF">HNR71_006094</name>
    <name evidence="10" type="ORF">HPO96_34220</name>
</gene>
<protein>
    <submittedName>
        <fullName evidence="9">ABC-type sugar transport system permease subunit</fullName>
    </submittedName>
    <submittedName>
        <fullName evidence="10">Sugar ABC transporter permease</fullName>
    </submittedName>
</protein>
<evidence type="ECO:0000256" key="2">
    <source>
        <dbReference type="ARBA" id="ARBA00022448"/>
    </source>
</evidence>
<dbReference type="PROSITE" id="PS50928">
    <property type="entry name" value="ABC_TM1"/>
    <property type="match status" value="1"/>
</dbReference>
<dbReference type="CDD" id="cd06261">
    <property type="entry name" value="TM_PBP2"/>
    <property type="match status" value="1"/>
</dbReference>
<evidence type="ECO:0000313" key="10">
    <source>
        <dbReference type="EMBL" id="NOL45317.1"/>
    </source>
</evidence>
<dbReference type="PANTHER" id="PTHR43227">
    <property type="entry name" value="BLL4140 PROTEIN"/>
    <property type="match status" value="1"/>
</dbReference>
<dbReference type="InterPro" id="IPR050809">
    <property type="entry name" value="UgpAE/MalFG_permease"/>
</dbReference>
<evidence type="ECO:0000259" key="8">
    <source>
        <dbReference type="PROSITE" id="PS50928"/>
    </source>
</evidence>
<evidence type="ECO:0000256" key="1">
    <source>
        <dbReference type="ARBA" id="ARBA00004651"/>
    </source>
</evidence>
<dbReference type="InterPro" id="IPR035906">
    <property type="entry name" value="MetI-like_sf"/>
</dbReference>
<keyword evidence="6 7" id="KW-0472">Membrane</keyword>
<evidence type="ECO:0000313" key="12">
    <source>
        <dbReference type="Proteomes" id="UP000553957"/>
    </source>
</evidence>
<evidence type="ECO:0000256" key="4">
    <source>
        <dbReference type="ARBA" id="ARBA00022692"/>
    </source>
</evidence>
<evidence type="ECO:0000313" key="9">
    <source>
        <dbReference type="EMBL" id="MBB6570457.1"/>
    </source>
</evidence>
<dbReference type="GO" id="GO:0005886">
    <property type="term" value="C:plasma membrane"/>
    <property type="evidence" value="ECO:0007669"/>
    <property type="project" value="UniProtKB-SubCell"/>
</dbReference>
<comment type="similarity">
    <text evidence="7">Belongs to the binding-protein-dependent transport system permease family.</text>
</comment>
<dbReference type="Pfam" id="PF00528">
    <property type="entry name" value="BPD_transp_1"/>
    <property type="match status" value="1"/>
</dbReference>
<comment type="caution">
    <text evidence="10">The sequence shown here is derived from an EMBL/GenBank/DDBJ whole genome shotgun (WGS) entry which is preliminary data.</text>
</comment>
<reference evidence="9 12" key="2">
    <citation type="submission" date="2020-08" db="EMBL/GenBank/DDBJ databases">
        <title>Sequencing the genomes of 1000 actinobacteria strains.</title>
        <authorList>
            <person name="Klenk H.-P."/>
        </authorList>
    </citation>
    <scope>NUCLEOTIDE SEQUENCE [LARGE SCALE GENOMIC DNA]</scope>
    <source>
        <strain evidence="9 12">DSM 15626</strain>
    </source>
</reference>
<dbReference type="RefSeq" id="WP_171678598.1">
    <property type="nucleotide sequence ID" value="NZ_BAAAGT010000017.1"/>
</dbReference>
<dbReference type="InterPro" id="IPR000515">
    <property type="entry name" value="MetI-like"/>
</dbReference>
<evidence type="ECO:0000256" key="3">
    <source>
        <dbReference type="ARBA" id="ARBA00022475"/>
    </source>
</evidence>
<feature type="transmembrane region" description="Helical" evidence="7">
    <location>
        <begin position="215"/>
        <end position="239"/>
    </location>
</feature>
<dbReference type="GO" id="GO:0055085">
    <property type="term" value="P:transmembrane transport"/>
    <property type="evidence" value="ECO:0007669"/>
    <property type="project" value="InterPro"/>
</dbReference>
<feature type="transmembrane region" description="Helical" evidence="7">
    <location>
        <begin position="106"/>
        <end position="126"/>
    </location>
</feature>
<name>A0A7Y4P2G0_9ACTN</name>
<feature type="transmembrane region" description="Helical" evidence="7">
    <location>
        <begin position="73"/>
        <end position="94"/>
    </location>
</feature>
<evidence type="ECO:0000256" key="6">
    <source>
        <dbReference type="ARBA" id="ARBA00023136"/>
    </source>
</evidence>
<dbReference type="EMBL" id="JABJRC010000011">
    <property type="protein sequence ID" value="NOL45317.1"/>
    <property type="molecule type" value="Genomic_DNA"/>
</dbReference>
<evidence type="ECO:0000313" key="11">
    <source>
        <dbReference type="Proteomes" id="UP000534306"/>
    </source>
</evidence>